<dbReference type="InterPro" id="IPR023213">
    <property type="entry name" value="CAT-like_dom_sf"/>
</dbReference>
<dbReference type="SUPFAM" id="SSF47336">
    <property type="entry name" value="ACP-like"/>
    <property type="match status" value="1"/>
</dbReference>
<dbReference type="PANTHER" id="PTHR45527">
    <property type="entry name" value="NONRIBOSOMAL PEPTIDE SYNTHETASE"/>
    <property type="match status" value="1"/>
</dbReference>
<organism evidence="2 3">
    <name type="scientific">Acinetobacter gerneri</name>
    <dbReference type="NCBI Taxonomy" id="202952"/>
    <lineage>
        <taxon>Bacteria</taxon>
        <taxon>Pseudomonadati</taxon>
        <taxon>Pseudomonadota</taxon>
        <taxon>Gammaproteobacteria</taxon>
        <taxon>Moraxellales</taxon>
        <taxon>Moraxellaceae</taxon>
        <taxon>Acinetobacter</taxon>
    </lineage>
</organism>
<dbReference type="GO" id="GO:0031177">
    <property type="term" value="F:phosphopantetheine binding"/>
    <property type="evidence" value="ECO:0007669"/>
    <property type="project" value="TreeGrafter"/>
</dbReference>
<dbReference type="InterPro" id="IPR009081">
    <property type="entry name" value="PP-bd_ACP"/>
</dbReference>
<dbReference type="RefSeq" id="WP_308956688.1">
    <property type="nucleotide sequence ID" value="NZ_JAVICY010000020.1"/>
</dbReference>
<dbReference type="PANTHER" id="PTHR45527:SF1">
    <property type="entry name" value="FATTY ACID SYNTHASE"/>
    <property type="match status" value="1"/>
</dbReference>
<dbReference type="Pfam" id="PF00668">
    <property type="entry name" value="Condensation"/>
    <property type="match status" value="1"/>
</dbReference>
<dbReference type="SUPFAM" id="SSF52777">
    <property type="entry name" value="CoA-dependent acyltransferases"/>
    <property type="match status" value="3"/>
</dbReference>
<gene>
    <name evidence="2" type="ORF">RFH51_12420</name>
</gene>
<protein>
    <submittedName>
        <fullName evidence="2">Condensation domain-containing protein</fullName>
    </submittedName>
</protein>
<dbReference type="PROSITE" id="PS50075">
    <property type="entry name" value="CARRIER"/>
    <property type="match status" value="1"/>
</dbReference>
<dbReference type="GO" id="GO:0003824">
    <property type="term" value="F:catalytic activity"/>
    <property type="evidence" value="ECO:0007669"/>
    <property type="project" value="InterPro"/>
</dbReference>
<dbReference type="Gene3D" id="3.30.559.30">
    <property type="entry name" value="Nonribosomal peptide synthetase, condensation domain"/>
    <property type="match status" value="1"/>
</dbReference>
<dbReference type="GO" id="GO:0044550">
    <property type="term" value="P:secondary metabolite biosynthetic process"/>
    <property type="evidence" value="ECO:0007669"/>
    <property type="project" value="TreeGrafter"/>
</dbReference>
<dbReference type="GO" id="GO:0043041">
    <property type="term" value="P:amino acid activation for nonribosomal peptide biosynthetic process"/>
    <property type="evidence" value="ECO:0007669"/>
    <property type="project" value="TreeGrafter"/>
</dbReference>
<dbReference type="AlphaFoldDB" id="A0AAW8JJ21"/>
<dbReference type="Gene3D" id="3.30.559.10">
    <property type="entry name" value="Chloramphenicol acetyltransferase-like domain"/>
    <property type="match status" value="2"/>
</dbReference>
<dbReference type="Proteomes" id="UP001243195">
    <property type="component" value="Unassembled WGS sequence"/>
</dbReference>
<evidence type="ECO:0000313" key="2">
    <source>
        <dbReference type="EMBL" id="MDQ9072263.1"/>
    </source>
</evidence>
<dbReference type="GO" id="GO:0005737">
    <property type="term" value="C:cytoplasm"/>
    <property type="evidence" value="ECO:0007669"/>
    <property type="project" value="TreeGrafter"/>
</dbReference>
<comment type="caution">
    <text evidence="2">The sequence shown here is derived from an EMBL/GenBank/DDBJ whole genome shotgun (WGS) entry which is preliminary data.</text>
</comment>
<dbReference type="EMBL" id="JAVIDA010000017">
    <property type="protein sequence ID" value="MDQ9072263.1"/>
    <property type="molecule type" value="Genomic_DNA"/>
</dbReference>
<dbReference type="InterPro" id="IPR001242">
    <property type="entry name" value="Condensation_dom"/>
</dbReference>
<dbReference type="Gene3D" id="1.10.1200.10">
    <property type="entry name" value="ACP-like"/>
    <property type="match status" value="1"/>
</dbReference>
<accession>A0AAW8JJ21</accession>
<proteinExistence type="predicted"/>
<sequence>MSEQYCEASPLAVSEHEEYIWMLQLQQPEQIVQHFELYKFDAEPELSLLKMSIRNVIEQHPDLNSRFIFSEDGNLNKTIDSSFDLGIQTLATDTNQLEQRLSYFKNKPWNAETDPPLNALIIQTEQDILLALCLHPILEESYQLNNIIEEIKNNYNENQINSTQLQTILLETSEQTASSPTLTSNDQNHDQKASNTLSQNEICQIILTEFRNILAEPEMTAEDDFFDFGGHSLLATRVIGYLQNRHGIELSFNDFFKSPTASALAQYASLKNATTQLNSHVKLEQAPLTFTQDFLWQAYSAFDFSPIYNLPFAIEFQDQIDEEIFFQAFHDLVVRHVGLRTLFKIEDEKVTQSIAPIASLNQYKWFWSSNESQGVTLAEEAAYKFDLSRELPIRIRFLKNANGQQTLSFLVHHMVIDEWSLNSIMSDLETAYYARSNQQTPQWDTPANSIHELAISQQKNGLNPEHIQYWKNMLQGATYGLELKNPATSTAQPMLEPKVEWLELKFSPETYQSISAFSRLHHSSIFSVIYTAIISSLQKTGDLKEIVIGTSASGRTDPYFFDTVGYLTTMVAHRTQFSPEQNFAQLLEKTSQMLNESMAYADIPINHIQKALGLADDAGLIFDVYIHIHSNNALNGAFKTPQGDVQYRQILPERNESMFGLHFEIMDNLINDQHQLSLIVTYQAHRYPTALVEQIGEMIQNILNELNRK</sequence>
<name>A0AAW8JJ21_9GAMM</name>
<dbReference type="InterPro" id="IPR036736">
    <property type="entry name" value="ACP-like_sf"/>
</dbReference>
<reference evidence="2" key="1">
    <citation type="submission" date="2023-08" db="EMBL/GenBank/DDBJ databases">
        <title>Emergence of clinically-relevant ST2 carbapenem-resistant Acinetobacter baumannii strains in hospital sewages in Zhejiang, East of China.</title>
        <authorList>
            <person name="Kaichao C."/>
            <person name="Zhang R."/>
        </authorList>
    </citation>
    <scope>NUCLEOTIDE SEQUENCE</scope>
    <source>
        <strain evidence="2">M-SY-60</strain>
    </source>
</reference>
<evidence type="ECO:0000313" key="3">
    <source>
        <dbReference type="Proteomes" id="UP001243195"/>
    </source>
</evidence>
<feature type="domain" description="Carrier" evidence="1">
    <location>
        <begin position="197"/>
        <end position="272"/>
    </location>
</feature>
<dbReference type="Pfam" id="PF00550">
    <property type="entry name" value="PP-binding"/>
    <property type="match status" value="1"/>
</dbReference>
<evidence type="ECO:0000259" key="1">
    <source>
        <dbReference type="PROSITE" id="PS50075"/>
    </source>
</evidence>